<dbReference type="PROSITE" id="PS50110">
    <property type="entry name" value="RESPONSE_REGULATORY"/>
    <property type="match status" value="1"/>
</dbReference>
<sequence>MEPISQDMLNSGILLVDDEHNITKALRRLLNRHGFTTVNTALNAEQGLTIIQNTEKPFSVILSDQHMPSISGYAFFNKVMDLSPDSRRILMTGHHDFDVAMDAINQGGIHKYITKPWDESDLLTTLTTEIEIYHSIHEKKRIHVIIKNQNTQLYQLARQKTREKKAFKKQEAAKRNQLASIKKVLNELKKTEGMEKTLPGLDHVFCDKQIQNQSILIRAFEILNQEIDTILGSMAQKHNLSFPTGGGHPGTTEKESGMASPPDYDLIDKVIGIALQNAIPLLTNIHPSFGDGVDIESYTTVPDIWELAQKEGLIEMEQILKLQAQMAPKNGAPPSYREPEEILAASGTISRLDISRLMVKRRFIQTRILDKASSQKLIDQKLISPVALEICLLEQMMRFERNGECIPVRDLLLERNMIDRHTWKKMFEDAAGTEVMRDPEKPSEKANLTEDEIPIELIVSSNGTTAWIKNKEPLPKEINTMLVKTLLEKRGVICGVIEDEKIAEQLRRHPGAGQKWVVAETPFTQPETDGKIEYFINTHDRCPGIFKEDGTIDFKDRGDLPFVKKGELLAKKILWEKGPAVHNVLGEHIQLEPLEKVTLKGGTGTMLSEDGFALYATDEGDPCLDNRGIVSVYQELIIKNDVDFATGHIDFQGNVFVHGTIKDGFKVSCANLTVSEINGGIVSANGHLKVSKGITNAQVTAQGNVTTQFINKSKIKALGDMTVTREIMESSISINGQFLNTEGRIIASTICAKMGLFVRLVGTEKSSPSVLKPGRNDYLNEVKNKLLKKENKTKDLITTLIQKKKCLEEKNLNIHEKIMVHSYSCENLKKKAAKLQGQVPHITKDKKAHLKEEYKETVFRLKTAEKTIRALFNTQDDLVAQIEAHQESIQKALDDQAKITDSKTEIEQLKKHDTGVPRVQISKHIQAGTRIIGPNSAMTIHHNSDACNILEVKKIYGNLPADREMVIRNF</sequence>
<evidence type="ECO:0000256" key="1">
    <source>
        <dbReference type="PROSITE-ProRule" id="PRU00169"/>
    </source>
</evidence>
<organism evidence="4 5">
    <name type="scientific">Desulfobacter hydrogenophilus</name>
    <dbReference type="NCBI Taxonomy" id="2291"/>
    <lineage>
        <taxon>Bacteria</taxon>
        <taxon>Pseudomonadati</taxon>
        <taxon>Thermodesulfobacteriota</taxon>
        <taxon>Desulfobacteria</taxon>
        <taxon>Desulfobacterales</taxon>
        <taxon>Desulfobacteraceae</taxon>
        <taxon>Desulfobacter</taxon>
    </lineage>
</organism>
<dbReference type="PANTHER" id="PTHR38032:SF1">
    <property type="entry name" value="RNA-BINDING PROTEIN KHPB N-TERMINAL DOMAIN-CONTAINING PROTEIN"/>
    <property type="match status" value="1"/>
</dbReference>
<reference evidence="4 5" key="1">
    <citation type="submission" date="2018-06" db="EMBL/GenBank/DDBJ databases">
        <title>Complete Genome Sequence of Desulfobacter hydrogenophilus (DSM3380).</title>
        <authorList>
            <person name="Marietou A."/>
            <person name="Schreiber L."/>
            <person name="Marshall I."/>
            <person name="Jorgensen B."/>
        </authorList>
    </citation>
    <scope>NUCLEOTIDE SEQUENCE [LARGE SCALE GENOMIC DNA]</scope>
    <source>
        <strain evidence="4 5">DSM 3380</strain>
    </source>
</reference>
<accession>A0A328FDY7</accession>
<keyword evidence="6" id="KW-1185">Reference proteome</keyword>
<feature type="domain" description="Response regulatory" evidence="2">
    <location>
        <begin position="12"/>
        <end position="130"/>
    </location>
</feature>
<dbReference type="GO" id="GO:0000160">
    <property type="term" value="P:phosphorelay signal transduction system"/>
    <property type="evidence" value="ECO:0007669"/>
    <property type="project" value="InterPro"/>
</dbReference>
<dbReference type="Pfam" id="PF00072">
    <property type="entry name" value="Response_reg"/>
    <property type="match status" value="1"/>
</dbReference>
<protein>
    <submittedName>
        <fullName evidence="3">DUF342 domain-containing protein</fullName>
    </submittedName>
</protein>
<dbReference type="OrthoDB" id="9775837at2"/>
<reference evidence="3 6" key="2">
    <citation type="submission" date="2019-02" db="EMBL/GenBank/DDBJ databases">
        <title>Complete genome sequence of Desulfobacter hydrogenophilus AcRS1.</title>
        <authorList>
            <person name="Marietou A."/>
            <person name="Lund M.B."/>
            <person name="Marshall I.P.G."/>
            <person name="Schreiber L."/>
            <person name="Jorgensen B."/>
        </authorList>
    </citation>
    <scope>NUCLEOTIDE SEQUENCE [LARGE SCALE GENOMIC DNA]</scope>
    <source>
        <strain evidence="3 6">AcRS1</strain>
    </source>
</reference>
<name>A0A328FDY7_9BACT</name>
<dbReference type="EMBL" id="QLNI01000009">
    <property type="protein sequence ID" value="RAM02914.1"/>
    <property type="molecule type" value="Genomic_DNA"/>
</dbReference>
<dbReference type="Pfam" id="PF20250">
    <property type="entry name" value="FapA_N"/>
    <property type="match status" value="1"/>
</dbReference>
<evidence type="ECO:0000313" key="4">
    <source>
        <dbReference type="EMBL" id="RAM02914.1"/>
    </source>
</evidence>
<dbReference type="Proteomes" id="UP000293902">
    <property type="component" value="Chromosome"/>
</dbReference>
<dbReference type="InterPro" id="IPR011006">
    <property type="entry name" value="CheY-like_superfamily"/>
</dbReference>
<dbReference type="CDD" id="cd17569">
    <property type="entry name" value="REC_HupR-like"/>
    <property type="match status" value="1"/>
</dbReference>
<evidence type="ECO:0000313" key="3">
    <source>
        <dbReference type="EMBL" id="QBH11701.1"/>
    </source>
</evidence>
<dbReference type="InterPro" id="IPR005646">
    <property type="entry name" value="FapA"/>
</dbReference>
<dbReference type="Gene3D" id="3.40.50.2300">
    <property type="match status" value="1"/>
</dbReference>
<dbReference type="PANTHER" id="PTHR38032">
    <property type="entry name" value="POLYMERASE-RELATED"/>
    <property type="match status" value="1"/>
</dbReference>
<dbReference type="AlphaFoldDB" id="A0A328FDY7"/>
<dbReference type="Pfam" id="PF03961">
    <property type="entry name" value="FapA"/>
    <property type="match status" value="1"/>
</dbReference>
<dbReference type="EMBL" id="CP036313">
    <property type="protein sequence ID" value="QBH11701.1"/>
    <property type="molecule type" value="Genomic_DNA"/>
</dbReference>
<evidence type="ECO:0000313" key="6">
    <source>
        <dbReference type="Proteomes" id="UP000293902"/>
    </source>
</evidence>
<dbReference type="RefSeq" id="WP_111954640.1">
    <property type="nucleotide sequence ID" value="NZ_CP036313.1"/>
</dbReference>
<dbReference type="SUPFAM" id="SSF52172">
    <property type="entry name" value="CheY-like"/>
    <property type="match status" value="1"/>
</dbReference>
<evidence type="ECO:0000259" key="2">
    <source>
        <dbReference type="PROSITE" id="PS50110"/>
    </source>
</evidence>
<keyword evidence="1" id="KW-0597">Phosphoprotein</keyword>
<dbReference type="InterPro" id="IPR046866">
    <property type="entry name" value="FapA_N"/>
</dbReference>
<evidence type="ECO:0000313" key="5">
    <source>
        <dbReference type="Proteomes" id="UP000248798"/>
    </source>
</evidence>
<dbReference type="InterPro" id="IPR001789">
    <property type="entry name" value="Sig_transdc_resp-reg_receiver"/>
</dbReference>
<proteinExistence type="predicted"/>
<feature type="modified residue" description="4-aspartylphosphate" evidence="1">
    <location>
        <position position="64"/>
    </location>
</feature>
<gene>
    <name evidence="4" type="ORF">DO021_05795</name>
    <name evidence="3" type="ORF">EYB58_01425</name>
</gene>
<dbReference type="InterPro" id="IPR046865">
    <property type="entry name" value="FapA_b_solenoid"/>
</dbReference>
<dbReference type="SMART" id="SM00448">
    <property type="entry name" value="REC"/>
    <property type="match status" value="1"/>
</dbReference>
<dbReference type="Proteomes" id="UP000248798">
    <property type="component" value="Unassembled WGS sequence"/>
</dbReference>